<dbReference type="RefSeq" id="WP_317926091.1">
    <property type="nucleotide sequence ID" value="NZ_CP137524.1"/>
</dbReference>
<organism evidence="1 2">
    <name type="scientific">Streptomyces coeruleorubidus</name>
    <dbReference type="NCBI Taxonomy" id="116188"/>
    <lineage>
        <taxon>Bacteria</taxon>
        <taxon>Bacillati</taxon>
        <taxon>Actinomycetota</taxon>
        <taxon>Actinomycetes</taxon>
        <taxon>Kitasatosporales</taxon>
        <taxon>Streptomycetaceae</taxon>
        <taxon>Streptomyces</taxon>
    </lineage>
</organism>
<dbReference type="Proteomes" id="UP001305002">
    <property type="component" value="Chromosome"/>
</dbReference>
<gene>
    <name evidence="1" type="ORF">R5U08_16660</name>
</gene>
<evidence type="ECO:0008006" key="3">
    <source>
        <dbReference type="Google" id="ProtNLM"/>
    </source>
</evidence>
<name>A0ABZ0KCG4_STRC4</name>
<reference evidence="1 2" key="1">
    <citation type="journal article" date="2021" name="J. Microbiol. Biotechnol.">
        <title>An Efficient Markerless Deletion System Suitable for the Industrial Strains of Streptomyces.</title>
        <authorList>
            <person name="Dong J."/>
            <person name="Wei J."/>
            <person name="Li H."/>
            <person name="Zhao S."/>
            <person name="Guan W."/>
        </authorList>
    </citation>
    <scope>NUCLEOTIDE SEQUENCE [LARGE SCALE GENOMIC DNA]</scope>
    <source>
        <strain evidence="1 2">CICC 11043</strain>
    </source>
</reference>
<accession>A0ABZ0KCG4</accession>
<sequence length="64" mass="6689">MTADALDRYSAPGPFTRFDAGRSGLLDDDLLIDTLADTCAGDDPAALARLFADPHFAVPGHLTG</sequence>
<proteinExistence type="predicted"/>
<protein>
    <recommendedName>
        <fullName evidence="3">FXSXX-COOH protein</fullName>
    </recommendedName>
</protein>
<keyword evidence="2" id="KW-1185">Reference proteome</keyword>
<dbReference type="EMBL" id="CP137524">
    <property type="protein sequence ID" value="WOT35664.1"/>
    <property type="molecule type" value="Genomic_DNA"/>
</dbReference>
<reference evidence="1 2" key="2">
    <citation type="journal article" date="2024" name="Microb. Biotechnol.">
        <title>The involvement of multiple ABC transporters in daunorubicin efflux in Streptomyces coeruleorubidus.</title>
        <authorList>
            <person name="Dong J."/>
            <person name="Ning J."/>
            <person name="Tian Y."/>
            <person name="Li H."/>
            <person name="Chen H."/>
            <person name="Guan W."/>
        </authorList>
    </citation>
    <scope>NUCLEOTIDE SEQUENCE [LARGE SCALE GENOMIC DNA]</scope>
    <source>
        <strain evidence="1 2">CICC 11043</strain>
    </source>
</reference>
<evidence type="ECO:0000313" key="1">
    <source>
        <dbReference type="EMBL" id="WOT35664.1"/>
    </source>
</evidence>
<evidence type="ECO:0000313" key="2">
    <source>
        <dbReference type="Proteomes" id="UP001305002"/>
    </source>
</evidence>